<proteinExistence type="predicted"/>
<gene>
    <name evidence="1" type="ORF">UFOPK1726_01068</name>
</gene>
<accession>A0A6J6F932</accession>
<dbReference type="AlphaFoldDB" id="A0A6J6F932"/>
<name>A0A6J6F932_9ZZZZ</name>
<sequence length="454" mass="48443">MFRVGEEGSWVPCCYHTTRPGFCASQKPEVYGLRLGWNARCALTLFRRSSGLGDHRKSIGAEGRGGQTFFAVEIAHRIVAPSVSHGDGLGDAGGGDFDLVGTDELAGGPGPFFIFATDSKSFHFLHIEGVKTAAEGVECDDGFVALDFDALVLRATVRDFDTIVFGECQTHKAVGDIAFVTWMDVASFADIDDHCLAAVLDGVLSLCLTFTQLCPVAVAGLGLLGFEIGELHPIEGEIALLPLVAPVLDHEWEEVAVFISAGGIAFALIPNGTFDAIADGWEQNAVVDVTGAAVSGKLLLGALRGTLAELDLFRFSFFSTLFPCCQGCLVALLSGIAGEIFFSRHPTIHEGLETSILLQHIAAHPGLRGAAAPSVIDQAHRHVERLMQCAAEEETDGAKAAHIGGRALSPCAFEVVLRLLRADLRHRNKADVRELRRGDLQVGVIALRNTPLHV</sequence>
<organism evidence="1">
    <name type="scientific">freshwater metagenome</name>
    <dbReference type="NCBI Taxonomy" id="449393"/>
    <lineage>
        <taxon>unclassified sequences</taxon>
        <taxon>metagenomes</taxon>
        <taxon>ecological metagenomes</taxon>
    </lineage>
</organism>
<protein>
    <submittedName>
        <fullName evidence="1">Unannotated protein</fullName>
    </submittedName>
</protein>
<reference evidence="1" key="1">
    <citation type="submission" date="2020-05" db="EMBL/GenBank/DDBJ databases">
        <authorList>
            <person name="Chiriac C."/>
            <person name="Salcher M."/>
            <person name="Ghai R."/>
            <person name="Kavagutti S V."/>
        </authorList>
    </citation>
    <scope>NUCLEOTIDE SEQUENCE</scope>
</reference>
<dbReference type="EMBL" id="CAEZTT010000146">
    <property type="protein sequence ID" value="CAB4583394.1"/>
    <property type="molecule type" value="Genomic_DNA"/>
</dbReference>
<evidence type="ECO:0000313" key="1">
    <source>
        <dbReference type="EMBL" id="CAB4583394.1"/>
    </source>
</evidence>